<dbReference type="Pfam" id="PF07980">
    <property type="entry name" value="SusD_RagB"/>
    <property type="match status" value="1"/>
</dbReference>
<keyword evidence="4 6" id="KW-0472">Membrane</keyword>
<keyword evidence="10" id="KW-1185">Reference proteome</keyword>
<evidence type="ECO:0000256" key="6">
    <source>
        <dbReference type="SAM" id="Phobius"/>
    </source>
</evidence>
<evidence type="ECO:0000256" key="3">
    <source>
        <dbReference type="ARBA" id="ARBA00022729"/>
    </source>
</evidence>
<evidence type="ECO:0000256" key="4">
    <source>
        <dbReference type="ARBA" id="ARBA00023136"/>
    </source>
</evidence>
<evidence type="ECO:0000259" key="7">
    <source>
        <dbReference type="Pfam" id="PF07980"/>
    </source>
</evidence>
<gene>
    <name evidence="9" type="ORF">NAT50_10860</name>
</gene>
<dbReference type="PROSITE" id="PS51257">
    <property type="entry name" value="PROKAR_LIPOPROTEIN"/>
    <property type="match status" value="1"/>
</dbReference>
<keyword evidence="6" id="KW-0812">Transmembrane</keyword>
<evidence type="ECO:0000256" key="2">
    <source>
        <dbReference type="ARBA" id="ARBA00006275"/>
    </source>
</evidence>
<dbReference type="InterPro" id="IPR033985">
    <property type="entry name" value="SusD-like_N"/>
</dbReference>
<dbReference type="InterPro" id="IPR012944">
    <property type="entry name" value="SusD_RagB_dom"/>
</dbReference>
<comment type="subcellular location">
    <subcellularLocation>
        <location evidence="1">Cell outer membrane</location>
    </subcellularLocation>
</comment>
<dbReference type="CDD" id="cd08977">
    <property type="entry name" value="SusD"/>
    <property type="match status" value="1"/>
</dbReference>
<name>A0ABT0TQT7_9FLAO</name>
<keyword evidence="6" id="KW-1133">Transmembrane helix</keyword>
<feature type="domain" description="SusD-like N-terminal" evidence="8">
    <location>
        <begin position="86"/>
        <end position="239"/>
    </location>
</feature>
<evidence type="ECO:0000313" key="10">
    <source>
        <dbReference type="Proteomes" id="UP001317191"/>
    </source>
</evidence>
<feature type="domain" description="RagB/SusD" evidence="7">
    <location>
        <begin position="332"/>
        <end position="473"/>
    </location>
</feature>
<keyword evidence="5" id="KW-0998">Cell outer membrane</keyword>
<organism evidence="9 10">
    <name type="scientific">Flavobacterium luminosum</name>
    <dbReference type="NCBI Taxonomy" id="2949086"/>
    <lineage>
        <taxon>Bacteria</taxon>
        <taxon>Pseudomonadati</taxon>
        <taxon>Bacteroidota</taxon>
        <taxon>Flavobacteriia</taxon>
        <taxon>Flavobacteriales</taxon>
        <taxon>Flavobacteriaceae</taxon>
        <taxon>Flavobacterium</taxon>
    </lineage>
</organism>
<dbReference type="EMBL" id="JAMLJM010000009">
    <property type="protein sequence ID" value="MCL9809857.1"/>
    <property type="molecule type" value="Genomic_DNA"/>
</dbReference>
<dbReference type="Pfam" id="PF14322">
    <property type="entry name" value="SusD-like_3"/>
    <property type="match status" value="1"/>
</dbReference>
<dbReference type="SUPFAM" id="SSF48452">
    <property type="entry name" value="TPR-like"/>
    <property type="match status" value="1"/>
</dbReference>
<evidence type="ECO:0000259" key="8">
    <source>
        <dbReference type="Pfam" id="PF14322"/>
    </source>
</evidence>
<protein>
    <submittedName>
        <fullName evidence="9">RagB/SusD family nutrient uptake outer membrane protein</fullName>
    </submittedName>
</protein>
<evidence type="ECO:0000256" key="1">
    <source>
        <dbReference type="ARBA" id="ARBA00004442"/>
    </source>
</evidence>
<proteinExistence type="inferred from homology"/>
<keyword evidence="3" id="KW-0732">Signal</keyword>
<comment type="similarity">
    <text evidence="2">Belongs to the SusD family.</text>
</comment>
<sequence>MKKYLYQYQRKVMLYCIRTNIAVSLCLLIFLASCDDFVEVDLPNSQLTAPAVFEDAVTANAAMVSIYAKMRSQGLLTGSASGLSHLLGNYTDELMFYGNTQNGAVAFYNNALIASNPDVKQFWNNSYNQIYCANAVVEGVDNSVTLPANVKNQLKGEALFSRALLHFYLVNLYGDVPYITTTDYRENSEVARTLSNVVYAKIIEDLQAAITLLPENYPTPERVRPNKYAAHALLARVYLYNENWEAAKNEATMVIENTGLYTWVTNLDEVFLKESTATIWQFSPSENGGNAEEGATFIFISGPPPLSALTENFINGFEVSDQRKVRWVNAVTDGVTTWFHPYKYKQQNSTAGSIEYSVVLRLAEMYLIRAEAYTHLGDLDAAKTDLNKIRNTAGLPDTSAVTQQELLDAILQERRVELFTEYGHRFFDLKRFGKVNEVLSPVKAGWSTNDALFPIPESELLLNPNLSPQNPGY</sequence>
<comment type="caution">
    <text evidence="9">The sequence shown here is derived from an EMBL/GenBank/DDBJ whole genome shotgun (WGS) entry which is preliminary data.</text>
</comment>
<accession>A0ABT0TQT7</accession>
<reference evidence="9 10" key="1">
    <citation type="submission" date="2022-05" db="EMBL/GenBank/DDBJ databases">
        <title>Flavobacterium sp., isolated from activated sludge.</title>
        <authorList>
            <person name="Ran Q."/>
        </authorList>
    </citation>
    <scope>NUCLEOTIDE SEQUENCE [LARGE SCALE GENOMIC DNA]</scope>
    <source>
        <strain evidence="9 10">HXWNR70</strain>
    </source>
</reference>
<evidence type="ECO:0000313" key="9">
    <source>
        <dbReference type="EMBL" id="MCL9809857.1"/>
    </source>
</evidence>
<dbReference type="Proteomes" id="UP001317191">
    <property type="component" value="Unassembled WGS sequence"/>
</dbReference>
<dbReference type="RefSeq" id="WP_250593252.1">
    <property type="nucleotide sequence ID" value="NZ_JAMLJM010000009.1"/>
</dbReference>
<evidence type="ECO:0000256" key="5">
    <source>
        <dbReference type="ARBA" id="ARBA00023237"/>
    </source>
</evidence>
<dbReference type="Gene3D" id="1.25.40.390">
    <property type="match status" value="1"/>
</dbReference>
<dbReference type="InterPro" id="IPR011990">
    <property type="entry name" value="TPR-like_helical_dom_sf"/>
</dbReference>
<feature type="transmembrane region" description="Helical" evidence="6">
    <location>
        <begin position="12"/>
        <end position="32"/>
    </location>
</feature>